<dbReference type="PANTHER" id="PTHR48060">
    <property type="entry name" value="DNA DAMAGE-REPAIR/TOLERATION PROTEIN DRT100"/>
    <property type="match status" value="1"/>
</dbReference>
<dbReference type="InterPro" id="IPR053211">
    <property type="entry name" value="DNA_repair-toleration"/>
</dbReference>
<dbReference type="EnsemblPlants" id="Solyc06g033950.1.1">
    <property type="protein sequence ID" value="Solyc06g033950.1.1"/>
    <property type="gene ID" value="Solyc06g033950.1"/>
</dbReference>
<accession>K4C4L9</accession>
<dbReference type="OMA" id="FIWFDSI"/>
<dbReference type="Pfam" id="PF00560">
    <property type="entry name" value="LRR_1"/>
    <property type="match status" value="1"/>
</dbReference>
<reference evidence="2" key="1">
    <citation type="journal article" date="2012" name="Nature">
        <title>The tomato genome sequence provides insights into fleshy fruit evolution.</title>
        <authorList>
            <consortium name="Tomato Genome Consortium"/>
        </authorList>
    </citation>
    <scope>NUCLEOTIDE SEQUENCE [LARGE SCALE GENOMIC DNA]</scope>
    <source>
        <strain evidence="2">cv. Heinz 1706</strain>
    </source>
</reference>
<dbReference type="InParanoid" id="K4C4L9"/>
<keyword evidence="1" id="KW-0732">Signal</keyword>
<evidence type="ECO:0000313" key="3">
    <source>
        <dbReference type="Proteomes" id="UP000004994"/>
    </source>
</evidence>
<dbReference type="PhylomeDB" id="K4C4L9"/>
<dbReference type="SUPFAM" id="SSF52047">
    <property type="entry name" value="RNI-like"/>
    <property type="match status" value="1"/>
</dbReference>
<dbReference type="InterPro" id="IPR001611">
    <property type="entry name" value="Leu-rich_rpt"/>
</dbReference>
<evidence type="ECO:0008006" key="4">
    <source>
        <dbReference type="Google" id="ProtNLM"/>
    </source>
</evidence>
<dbReference type="Pfam" id="PF13855">
    <property type="entry name" value="LRR_8"/>
    <property type="match status" value="1"/>
</dbReference>
<organism evidence="2">
    <name type="scientific">Solanum lycopersicum</name>
    <name type="common">Tomato</name>
    <name type="synonym">Lycopersicon esculentum</name>
    <dbReference type="NCBI Taxonomy" id="4081"/>
    <lineage>
        <taxon>Eukaryota</taxon>
        <taxon>Viridiplantae</taxon>
        <taxon>Streptophyta</taxon>
        <taxon>Embryophyta</taxon>
        <taxon>Tracheophyta</taxon>
        <taxon>Spermatophyta</taxon>
        <taxon>Magnoliopsida</taxon>
        <taxon>eudicotyledons</taxon>
        <taxon>Gunneridae</taxon>
        <taxon>Pentapetalae</taxon>
        <taxon>asterids</taxon>
        <taxon>lamiids</taxon>
        <taxon>Solanales</taxon>
        <taxon>Solanaceae</taxon>
        <taxon>Solanoideae</taxon>
        <taxon>Solaneae</taxon>
        <taxon>Solanum</taxon>
        <taxon>Solanum subgen. Lycopersicon</taxon>
    </lineage>
</organism>
<dbReference type="Gene3D" id="3.80.10.10">
    <property type="entry name" value="Ribonuclease Inhibitor"/>
    <property type="match status" value="3"/>
</dbReference>
<dbReference type="SUPFAM" id="SSF52058">
    <property type="entry name" value="L domain-like"/>
    <property type="match status" value="1"/>
</dbReference>
<dbReference type="eggNOG" id="KOG0619">
    <property type="taxonomic scope" value="Eukaryota"/>
</dbReference>
<dbReference type="AlphaFoldDB" id="K4C4L9"/>
<name>K4C4L9_SOLLC</name>
<dbReference type="Gramene" id="Solyc06g033950.1.1">
    <property type="protein sequence ID" value="Solyc06g033950.1.1"/>
    <property type="gene ID" value="Solyc06g033950.1"/>
</dbReference>
<dbReference type="PaxDb" id="4081-Solyc06g033950.1.1"/>
<protein>
    <recommendedName>
        <fullName evidence="4">Leucine-rich repeat-containing N-terminal plant-type domain-containing protein</fullName>
    </recommendedName>
</protein>
<dbReference type="PANTHER" id="PTHR48060:SF9">
    <property type="entry name" value="LRR RECEPTOR-LIKE SERINE_THREONINE-PROTEIN KINASE GSO1"/>
    <property type="match status" value="1"/>
</dbReference>
<evidence type="ECO:0000313" key="2">
    <source>
        <dbReference type="EnsemblPlants" id="Solyc06g033950.1.1"/>
    </source>
</evidence>
<dbReference type="InterPro" id="IPR032675">
    <property type="entry name" value="LRR_dom_sf"/>
</dbReference>
<reference evidence="2" key="2">
    <citation type="submission" date="2015-06" db="UniProtKB">
        <authorList>
            <consortium name="EnsemblPlants"/>
        </authorList>
    </citation>
    <scope>IDENTIFICATION</scope>
    <source>
        <strain evidence="2">cv. Heinz 1706</strain>
    </source>
</reference>
<dbReference type="HOGENOM" id="CLU_793216_0_0_1"/>
<evidence type="ECO:0000256" key="1">
    <source>
        <dbReference type="ARBA" id="ARBA00022729"/>
    </source>
</evidence>
<dbReference type="Proteomes" id="UP000004994">
    <property type="component" value="Chromosome 6"/>
</dbReference>
<proteinExistence type="predicted"/>
<keyword evidence="3" id="KW-1185">Reference proteome</keyword>
<sequence>MIPPGLCKLSKLISLDLSCYYIQVGRTTFTSLLHNLTNLEGYLSLEGTNMFGNISNSQIFHPPNLQVLRLGSNPLLTGTLPNFNWSFSKSILELDFSLTVFLGRCLMRLVTPISLAFGPLELPFIWFDSIIYWQPHYLSINEFRGSIPESIGNLTAITELRLPGRKKILGDHGNNISGFQELRILDLSFNCFTGAAPHWLFHLPSLFLLSVEANQLTGKLPNELKNRSSSSRHLNVYLSHNKLHGKIPDWMLSSIIMGTLDISHNFLTGFEKQVWCSTFLLSLNLENNFLQGPLHQSICDLINLHVLILAQNNFSGSIPGCLGNSSRRIFIIDLRMNNYHGEIPRFLPTG</sequence>
<dbReference type="STRING" id="4081.K4C4L9"/>